<dbReference type="SUPFAM" id="SSF88946">
    <property type="entry name" value="Sigma2 domain of RNA polymerase sigma factors"/>
    <property type="match status" value="1"/>
</dbReference>
<dbReference type="InterPro" id="IPR036388">
    <property type="entry name" value="WH-like_DNA-bd_sf"/>
</dbReference>
<evidence type="ECO:0000259" key="6">
    <source>
        <dbReference type="Pfam" id="PF04542"/>
    </source>
</evidence>
<name>A0A5M9WSL8_PAEAM</name>
<sequence length="249" mass="28524">MSASFANAKPEIESATNIIEKLYRENYLSMKQKAYYMTHDASTAEDLVQESFVRLFDKKQTLLMLAADQQYCYMVRTVHNVTLNYVEKQKKKRRWIHIFNNENDMDNILDVSPIPEQCYERKEQSKWMEQLLKSLPRRDQQLLRNKYLLGLADKESAHLLGLAEANISTSANYSFTSGPIGITNPIVDNPNNPKNVTIKLSYKGAGIGVTFPLGSNNSISNGSNASWRLNRQYTDFLNKNGSELDAYYL</sequence>
<reference evidence="7 8" key="1">
    <citation type="journal article" date="2019" name="J. Ind. Microbiol. Biotechnol.">
        <title>Paenibacillus amylolyticus 27C64 has a diverse set of carbohydrate-active enzymes and complete pectin deconstruction system.</title>
        <authorList>
            <person name="Keggi C."/>
            <person name="Doran-Peterson J."/>
        </authorList>
    </citation>
    <scope>NUCLEOTIDE SEQUENCE [LARGE SCALE GENOMIC DNA]</scope>
    <source>
        <strain evidence="7 8">27C64</strain>
    </source>
</reference>
<evidence type="ECO:0000313" key="7">
    <source>
        <dbReference type="EMBL" id="KAA8784469.1"/>
    </source>
</evidence>
<dbReference type="RefSeq" id="WP_123064319.1">
    <property type="nucleotide sequence ID" value="NZ_RIAS01000005.1"/>
</dbReference>
<keyword evidence="2" id="KW-0805">Transcription regulation</keyword>
<dbReference type="GO" id="GO:0016987">
    <property type="term" value="F:sigma factor activity"/>
    <property type="evidence" value="ECO:0007669"/>
    <property type="project" value="UniProtKB-KW"/>
</dbReference>
<evidence type="ECO:0000256" key="3">
    <source>
        <dbReference type="ARBA" id="ARBA00023082"/>
    </source>
</evidence>
<evidence type="ECO:0000256" key="5">
    <source>
        <dbReference type="ARBA" id="ARBA00023163"/>
    </source>
</evidence>
<gene>
    <name evidence="7" type="ORF">EC604_11495</name>
</gene>
<protein>
    <submittedName>
        <fullName evidence="7">RNA polymerase sigma factor</fullName>
    </submittedName>
</protein>
<dbReference type="InterPro" id="IPR013325">
    <property type="entry name" value="RNA_pol_sigma_r2"/>
</dbReference>
<dbReference type="PANTHER" id="PTHR43133:SF8">
    <property type="entry name" value="RNA POLYMERASE SIGMA FACTOR HI_1459-RELATED"/>
    <property type="match status" value="1"/>
</dbReference>
<dbReference type="OrthoDB" id="2613570at2"/>
<dbReference type="SUPFAM" id="SSF88659">
    <property type="entry name" value="Sigma3 and sigma4 domains of RNA polymerase sigma factors"/>
    <property type="match status" value="1"/>
</dbReference>
<feature type="domain" description="RNA polymerase sigma-70 region 2" evidence="6">
    <location>
        <begin position="22"/>
        <end position="91"/>
    </location>
</feature>
<keyword evidence="3" id="KW-0731">Sigma factor</keyword>
<dbReference type="Proteomes" id="UP000323664">
    <property type="component" value="Unassembled WGS sequence"/>
</dbReference>
<dbReference type="EMBL" id="RIAS01000005">
    <property type="protein sequence ID" value="KAA8784469.1"/>
    <property type="molecule type" value="Genomic_DNA"/>
</dbReference>
<dbReference type="InterPro" id="IPR039425">
    <property type="entry name" value="RNA_pol_sigma-70-like"/>
</dbReference>
<evidence type="ECO:0000256" key="4">
    <source>
        <dbReference type="ARBA" id="ARBA00023125"/>
    </source>
</evidence>
<keyword evidence="4" id="KW-0238">DNA-binding</keyword>
<comment type="caution">
    <text evidence="7">The sequence shown here is derived from an EMBL/GenBank/DDBJ whole genome shotgun (WGS) entry which is preliminary data.</text>
</comment>
<keyword evidence="5" id="KW-0804">Transcription</keyword>
<organism evidence="7 8">
    <name type="scientific">Paenibacillus amylolyticus</name>
    <dbReference type="NCBI Taxonomy" id="1451"/>
    <lineage>
        <taxon>Bacteria</taxon>
        <taxon>Bacillati</taxon>
        <taxon>Bacillota</taxon>
        <taxon>Bacilli</taxon>
        <taxon>Bacillales</taxon>
        <taxon>Paenibacillaceae</taxon>
        <taxon>Paenibacillus</taxon>
    </lineage>
</organism>
<dbReference type="InterPro" id="IPR014284">
    <property type="entry name" value="RNA_pol_sigma-70_dom"/>
</dbReference>
<dbReference type="Gene3D" id="1.10.1740.10">
    <property type="match status" value="1"/>
</dbReference>
<dbReference type="PANTHER" id="PTHR43133">
    <property type="entry name" value="RNA POLYMERASE ECF-TYPE SIGMA FACTO"/>
    <property type="match status" value="1"/>
</dbReference>
<dbReference type="InterPro" id="IPR007627">
    <property type="entry name" value="RNA_pol_sigma70_r2"/>
</dbReference>
<dbReference type="Gene3D" id="1.10.10.10">
    <property type="entry name" value="Winged helix-like DNA-binding domain superfamily/Winged helix DNA-binding domain"/>
    <property type="match status" value="1"/>
</dbReference>
<accession>A0A5M9WSL8</accession>
<dbReference type="GO" id="GO:0003677">
    <property type="term" value="F:DNA binding"/>
    <property type="evidence" value="ECO:0007669"/>
    <property type="project" value="UniProtKB-KW"/>
</dbReference>
<evidence type="ECO:0000313" key="8">
    <source>
        <dbReference type="Proteomes" id="UP000323664"/>
    </source>
</evidence>
<dbReference type="InterPro" id="IPR013324">
    <property type="entry name" value="RNA_pol_sigma_r3/r4-like"/>
</dbReference>
<dbReference type="Pfam" id="PF04542">
    <property type="entry name" value="Sigma70_r2"/>
    <property type="match status" value="1"/>
</dbReference>
<dbReference type="NCBIfam" id="TIGR02937">
    <property type="entry name" value="sigma70-ECF"/>
    <property type="match status" value="1"/>
</dbReference>
<evidence type="ECO:0000256" key="1">
    <source>
        <dbReference type="ARBA" id="ARBA00010641"/>
    </source>
</evidence>
<proteinExistence type="inferred from homology"/>
<dbReference type="GO" id="GO:0006352">
    <property type="term" value="P:DNA-templated transcription initiation"/>
    <property type="evidence" value="ECO:0007669"/>
    <property type="project" value="InterPro"/>
</dbReference>
<evidence type="ECO:0000256" key="2">
    <source>
        <dbReference type="ARBA" id="ARBA00023015"/>
    </source>
</evidence>
<comment type="similarity">
    <text evidence="1">Belongs to the sigma-70 factor family. ECF subfamily.</text>
</comment>
<dbReference type="AlphaFoldDB" id="A0A5M9WSL8"/>